<feature type="domain" description="Calcineurin-like phosphoesterase" evidence="1">
    <location>
        <begin position="50"/>
        <end position="158"/>
    </location>
</feature>
<sequence>MQRKPGARAAAALGWAAAGVLVWSTVIERRLFTVRRHEIPLLPAGAAPVRVLQLSDLHLAPWQTNKINWVRSLRALNPDLVVLTGDLMGHTGARPALLHTLEAFADTPTLFVHGSNDYYGPKFKNPMRYLREPSRLSTRAQDIDNATLTTGLTDLGFLDLNNSAAALSLRGTSFEFIGLNDPHIRLHNADAMRAAMGEQGFALPDAAVVAEVGASKVSPGEAGAATGAVTDDLETGRGVRVGLVHAPYQAALGELLSSGSELILAGHTHGGQVRVPGVGALTSNSDLPNDQARGLSVWYDAHRAAYLNVSAGLGNSIYAPVRFACRPEASLITLTAPGR</sequence>
<dbReference type="Proteomes" id="UP001597181">
    <property type="component" value="Unassembled WGS sequence"/>
</dbReference>
<accession>A0ABW3TMP1</accession>
<evidence type="ECO:0000259" key="1">
    <source>
        <dbReference type="Pfam" id="PF00149"/>
    </source>
</evidence>
<protein>
    <submittedName>
        <fullName evidence="2">Metallophosphoesterase</fullName>
    </submittedName>
</protein>
<dbReference type="InterPro" id="IPR051158">
    <property type="entry name" value="Metallophosphoesterase_sf"/>
</dbReference>
<gene>
    <name evidence="2" type="ORF">ACFQ3U_08650</name>
</gene>
<evidence type="ECO:0000313" key="3">
    <source>
        <dbReference type="Proteomes" id="UP001597181"/>
    </source>
</evidence>
<name>A0ABW3TMP1_9MICO</name>
<keyword evidence="3" id="KW-1185">Reference proteome</keyword>
<dbReference type="InterPro" id="IPR004843">
    <property type="entry name" value="Calcineurin-like_PHP"/>
</dbReference>
<dbReference type="InterPro" id="IPR029052">
    <property type="entry name" value="Metallo-depent_PP-like"/>
</dbReference>
<dbReference type="RefSeq" id="WP_343961904.1">
    <property type="nucleotide sequence ID" value="NZ_BAAAKZ010000013.1"/>
</dbReference>
<organism evidence="2 3">
    <name type="scientific">Leucobacter albus</name>
    <dbReference type="NCBI Taxonomy" id="272210"/>
    <lineage>
        <taxon>Bacteria</taxon>
        <taxon>Bacillati</taxon>
        <taxon>Actinomycetota</taxon>
        <taxon>Actinomycetes</taxon>
        <taxon>Micrococcales</taxon>
        <taxon>Microbacteriaceae</taxon>
        <taxon>Leucobacter</taxon>
    </lineage>
</organism>
<dbReference type="EMBL" id="JBHTLY010000003">
    <property type="protein sequence ID" value="MFD1201961.1"/>
    <property type="molecule type" value="Genomic_DNA"/>
</dbReference>
<reference evidence="3" key="1">
    <citation type="journal article" date="2019" name="Int. J. Syst. Evol. Microbiol.">
        <title>The Global Catalogue of Microorganisms (GCM) 10K type strain sequencing project: providing services to taxonomists for standard genome sequencing and annotation.</title>
        <authorList>
            <consortium name="The Broad Institute Genomics Platform"/>
            <consortium name="The Broad Institute Genome Sequencing Center for Infectious Disease"/>
            <person name="Wu L."/>
            <person name="Ma J."/>
        </authorList>
    </citation>
    <scope>NUCLEOTIDE SEQUENCE [LARGE SCALE GENOMIC DNA]</scope>
    <source>
        <strain evidence="3">CCUG 50213</strain>
    </source>
</reference>
<evidence type="ECO:0000313" key="2">
    <source>
        <dbReference type="EMBL" id="MFD1201961.1"/>
    </source>
</evidence>
<dbReference type="PANTHER" id="PTHR31302">
    <property type="entry name" value="TRANSMEMBRANE PROTEIN WITH METALLOPHOSPHOESTERASE DOMAIN-RELATED"/>
    <property type="match status" value="1"/>
</dbReference>
<dbReference type="Gene3D" id="3.60.21.10">
    <property type="match status" value="1"/>
</dbReference>
<dbReference type="SUPFAM" id="SSF56300">
    <property type="entry name" value="Metallo-dependent phosphatases"/>
    <property type="match status" value="1"/>
</dbReference>
<comment type="caution">
    <text evidence="2">The sequence shown here is derived from an EMBL/GenBank/DDBJ whole genome shotgun (WGS) entry which is preliminary data.</text>
</comment>
<proteinExistence type="predicted"/>
<dbReference type="PANTHER" id="PTHR31302:SF20">
    <property type="entry name" value="CONSERVED PROTEIN"/>
    <property type="match status" value="1"/>
</dbReference>
<dbReference type="Pfam" id="PF00149">
    <property type="entry name" value="Metallophos"/>
    <property type="match status" value="1"/>
</dbReference>